<accession>A0A1Y2LYT7</accession>
<name>A0A1Y2LYT7_EPING</name>
<gene>
    <name evidence="1" type="ORF">B5807_06803</name>
</gene>
<proteinExistence type="predicted"/>
<evidence type="ECO:0000313" key="1">
    <source>
        <dbReference type="EMBL" id="OSS48933.1"/>
    </source>
</evidence>
<dbReference type="InParanoid" id="A0A1Y2LYT7"/>
<evidence type="ECO:0000313" key="2">
    <source>
        <dbReference type="Proteomes" id="UP000193240"/>
    </source>
</evidence>
<keyword evidence="2" id="KW-1185">Reference proteome</keyword>
<reference evidence="1 2" key="1">
    <citation type="journal article" date="2017" name="Genome Announc.">
        <title>Genome sequence of the saprophytic ascomycete Epicoccum nigrum ICMP 19927 strain isolated from New Zealand.</title>
        <authorList>
            <person name="Fokin M."/>
            <person name="Fleetwood D."/>
            <person name="Weir B.S."/>
            <person name="Villas-Boas S.G."/>
        </authorList>
    </citation>
    <scope>NUCLEOTIDE SEQUENCE [LARGE SCALE GENOMIC DNA]</scope>
    <source>
        <strain evidence="1 2">ICMP 19927</strain>
    </source>
</reference>
<organism evidence="1 2">
    <name type="scientific">Epicoccum nigrum</name>
    <name type="common">Soil fungus</name>
    <name type="synonym">Epicoccum purpurascens</name>
    <dbReference type="NCBI Taxonomy" id="105696"/>
    <lineage>
        <taxon>Eukaryota</taxon>
        <taxon>Fungi</taxon>
        <taxon>Dikarya</taxon>
        <taxon>Ascomycota</taxon>
        <taxon>Pezizomycotina</taxon>
        <taxon>Dothideomycetes</taxon>
        <taxon>Pleosporomycetidae</taxon>
        <taxon>Pleosporales</taxon>
        <taxon>Pleosporineae</taxon>
        <taxon>Didymellaceae</taxon>
        <taxon>Epicoccum</taxon>
    </lineage>
</organism>
<sequence>MANVIFNNPQMMASVAAALPADLISELFLRTNNDCAYKVAETFAREAQELLSDSSRGHCIQDIPMCDHKKKHGHVLDSCDCNNCKLRNLCPIRRFVRGIAEKARTHRTFWLFVNHAYKNNQQFVYSTAIETGYTAGVLGDFVKSFGAGWVDSATGTRIGCIRHLTIIQDRRLSVSEGLSDSVKTDRLPGFYQRGPDNCMVMSMIFVIVRILSIMQRYKMHTTVTFPQTPPSFRSWLEEVYTLRKRLAPNLGRYSQDFEWWTLRTQLSCPDRSVDMIRYDAGVWDLVYEAYEFEHQRHLDRRANNRRAKTDRSVRRMHEIVYGDLSIDIDFS</sequence>
<dbReference type="Proteomes" id="UP000193240">
    <property type="component" value="Unassembled WGS sequence"/>
</dbReference>
<protein>
    <submittedName>
        <fullName evidence="1">Uncharacterized protein</fullName>
    </submittedName>
</protein>
<dbReference type="AlphaFoldDB" id="A0A1Y2LYT7"/>
<dbReference type="EMBL" id="KZ107845">
    <property type="protein sequence ID" value="OSS48933.1"/>
    <property type="molecule type" value="Genomic_DNA"/>
</dbReference>